<proteinExistence type="predicted"/>
<dbReference type="RefSeq" id="WP_046764584.1">
    <property type="nucleotide sequence ID" value="NZ_LBIC01000007.1"/>
</dbReference>
<dbReference type="Pfam" id="PF11171">
    <property type="entry name" value="DUF2958"/>
    <property type="match status" value="1"/>
</dbReference>
<accession>A0A0M3ALR0</accession>
<comment type="caution">
    <text evidence="1">The sequence shown here is derived from an EMBL/GenBank/DDBJ whole genome shotgun (WGS) entry which is preliminary data.</text>
</comment>
<dbReference type="AlphaFoldDB" id="A0A0M3ALR0"/>
<keyword evidence="2" id="KW-1185">Reference proteome</keyword>
<protein>
    <recommendedName>
        <fullName evidence="3">Single-stranded DNA endonuclease</fullName>
    </recommendedName>
</protein>
<dbReference type="EMBL" id="LBIC01000007">
    <property type="protein sequence ID" value="KKW91067.1"/>
    <property type="molecule type" value="Genomic_DNA"/>
</dbReference>
<dbReference type="Proteomes" id="UP000033874">
    <property type="component" value="Unassembled WGS sequence"/>
</dbReference>
<evidence type="ECO:0000313" key="1">
    <source>
        <dbReference type="EMBL" id="KKW91067.1"/>
    </source>
</evidence>
<reference evidence="1 2" key="1">
    <citation type="submission" date="2015-04" db="EMBL/GenBank/DDBJ databases">
        <title>Genome sequence of aromatic hydrocarbons-degrading Sphingobium chungbukense DJ77.</title>
        <authorList>
            <person name="Kim Y.-C."/>
            <person name="Chae J.-C."/>
        </authorList>
    </citation>
    <scope>NUCLEOTIDE SEQUENCE [LARGE SCALE GENOMIC DNA]</scope>
    <source>
        <strain evidence="1 2">DJ77</strain>
    </source>
</reference>
<dbReference type="InterPro" id="IPR021341">
    <property type="entry name" value="DUF2958"/>
</dbReference>
<dbReference type="STRING" id="56193.YP76_15850"/>
<organism evidence="1 2">
    <name type="scientific">Sphingobium chungbukense</name>
    <dbReference type="NCBI Taxonomy" id="56193"/>
    <lineage>
        <taxon>Bacteria</taxon>
        <taxon>Pseudomonadati</taxon>
        <taxon>Pseudomonadota</taxon>
        <taxon>Alphaproteobacteria</taxon>
        <taxon>Sphingomonadales</taxon>
        <taxon>Sphingomonadaceae</taxon>
        <taxon>Sphingobium</taxon>
    </lineage>
</organism>
<evidence type="ECO:0000313" key="2">
    <source>
        <dbReference type="Proteomes" id="UP000033874"/>
    </source>
</evidence>
<dbReference type="PATRIC" id="fig|56193.3.peg.3316"/>
<evidence type="ECO:0008006" key="3">
    <source>
        <dbReference type="Google" id="ProtNLM"/>
    </source>
</evidence>
<sequence>MILLEPQHIAALEANTAARRAAQAEGRREPDPAPLVKFFNPMGAATWLVTELCEDGDSLFGLADLGFGCPELGYFSLMEIAAIRLPFGLRIERDLAFNSLTSISIWSEWSRRTGSIITAQAKLAQAPHPLPPDFDPDMIGNGGSPR</sequence>
<name>A0A0M3ALR0_9SPHN</name>
<gene>
    <name evidence="1" type="ORF">YP76_15850</name>
</gene>